<dbReference type="Proteomes" id="UP000248857">
    <property type="component" value="Unassembled WGS sequence"/>
</dbReference>
<evidence type="ECO:0000259" key="1">
    <source>
        <dbReference type="SMART" id="SM00989"/>
    </source>
</evidence>
<dbReference type="AlphaFoldDB" id="A0A2W1JYC1"/>
<gene>
    <name evidence="2" type="ORF">C1752_02099</name>
</gene>
<dbReference type="InterPro" id="IPR024096">
    <property type="entry name" value="NO_sig/Golgi_transp_ligand-bd"/>
</dbReference>
<dbReference type="InterPro" id="IPR004096">
    <property type="entry name" value="V4R"/>
</dbReference>
<dbReference type="EMBL" id="PQWO01000005">
    <property type="protein sequence ID" value="PZD73561.1"/>
    <property type="molecule type" value="Genomic_DNA"/>
</dbReference>
<name>A0A2W1JYC1_9CYAN</name>
<dbReference type="OrthoDB" id="1804856at2"/>
<comment type="caution">
    <text evidence="2">The sequence shown here is derived from an EMBL/GenBank/DDBJ whole genome shotgun (WGS) entry which is preliminary data.</text>
</comment>
<sequence>MVFTPTEVAPLGVSLDQPVSHKQRYPSKRNHYSFSDFFTFQPEQGTINDWHESRNILASEDFILALIEGLEQEVGSASSVIMYNIGKAWGERDAAFFQSWFEKDYGMGLRQCNPSFALEAWWWPFTSQGWGNWDVDLSDQKNGFMFINIFDSAVARTLGDVGKPVCHIYAGLFAGFFSNLVQKDMSCIELQCYAMGETYCKFLLGKRDRIDAATFWQNEGASMRDIEKRLHNGEYLS</sequence>
<evidence type="ECO:0000313" key="2">
    <source>
        <dbReference type="EMBL" id="PZD73561.1"/>
    </source>
</evidence>
<evidence type="ECO:0000313" key="3">
    <source>
        <dbReference type="Proteomes" id="UP000248857"/>
    </source>
</evidence>
<dbReference type="SUPFAM" id="SSF111126">
    <property type="entry name" value="Ligand-binding domain in the NO signalling and Golgi transport"/>
    <property type="match status" value="1"/>
</dbReference>
<accession>A0A2W1JYC1</accession>
<organism evidence="2 3">
    <name type="scientific">Acaryochloris thomasi RCC1774</name>
    <dbReference type="NCBI Taxonomy" id="1764569"/>
    <lineage>
        <taxon>Bacteria</taxon>
        <taxon>Bacillati</taxon>
        <taxon>Cyanobacteriota</taxon>
        <taxon>Cyanophyceae</taxon>
        <taxon>Acaryochloridales</taxon>
        <taxon>Acaryochloridaceae</taxon>
        <taxon>Acaryochloris</taxon>
        <taxon>Acaryochloris thomasi</taxon>
    </lineage>
</organism>
<keyword evidence="3" id="KW-1185">Reference proteome</keyword>
<feature type="domain" description="4-vinyl reductase 4VR" evidence="1">
    <location>
        <begin position="144"/>
        <end position="206"/>
    </location>
</feature>
<dbReference type="PANTHER" id="PTHR35090:SF1">
    <property type="entry name" value="SLR0144 PROTEIN"/>
    <property type="match status" value="1"/>
</dbReference>
<dbReference type="SMART" id="SM00989">
    <property type="entry name" value="V4R"/>
    <property type="match status" value="1"/>
</dbReference>
<dbReference type="RefSeq" id="WP_110986060.1">
    <property type="nucleotide sequence ID" value="NZ_CAWNWM010000005.1"/>
</dbReference>
<protein>
    <submittedName>
        <fullName evidence="2">Photosystem II assembly protein</fullName>
    </submittedName>
</protein>
<dbReference type="Pfam" id="PF02830">
    <property type="entry name" value="V4R"/>
    <property type="match status" value="1"/>
</dbReference>
<reference evidence="2 3" key="1">
    <citation type="journal article" date="2018" name="Sci. Rep.">
        <title>A novel species of the marine cyanobacterium Acaryochloris with a unique pigment content and lifestyle.</title>
        <authorList>
            <person name="Partensky F."/>
            <person name="Six C."/>
            <person name="Ratin M."/>
            <person name="Garczarek L."/>
            <person name="Vaulot D."/>
            <person name="Probert I."/>
            <person name="Calteau A."/>
            <person name="Gourvil P."/>
            <person name="Marie D."/>
            <person name="Grebert T."/>
            <person name="Bouchier C."/>
            <person name="Le Panse S."/>
            <person name="Gachenot M."/>
            <person name="Rodriguez F."/>
            <person name="Garrido J.L."/>
        </authorList>
    </citation>
    <scope>NUCLEOTIDE SEQUENCE [LARGE SCALE GENOMIC DNA]</scope>
    <source>
        <strain evidence="2 3">RCC1774</strain>
    </source>
</reference>
<dbReference type="Gene3D" id="3.30.1380.20">
    <property type="entry name" value="Trafficking protein particle complex subunit 3"/>
    <property type="match status" value="1"/>
</dbReference>
<dbReference type="PANTHER" id="PTHR35090">
    <property type="entry name" value="DNA-DIRECTED RNA POLYMERASE SUBUNIT I"/>
    <property type="match status" value="1"/>
</dbReference>
<proteinExistence type="predicted"/>